<gene>
    <name evidence="1" type="ORF">L248_0429</name>
</gene>
<organism evidence="1 2">
    <name type="scientific">Schleiferilactobacillus shenzhenensis LY-73</name>
    <dbReference type="NCBI Taxonomy" id="1231336"/>
    <lineage>
        <taxon>Bacteria</taxon>
        <taxon>Bacillati</taxon>
        <taxon>Bacillota</taxon>
        <taxon>Bacilli</taxon>
        <taxon>Lactobacillales</taxon>
        <taxon>Lactobacillaceae</taxon>
        <taxon>Schleiferilactobacillus</taxon>
    </lineage>
</organism>
<sequence>MILMRQTTAPQEHEKEYTMLLNRILARFTMFDDVFSEYRRTVSKVSRGRCLASENLESLSGYWQRNCLQYTRFLDCVNAVPVPASFQQFHQILTAELRQYAKQVTRAQQAINWAQNSCCLATLQDAFTEMKHSKQRIDHALENVSGVAM</sequence>
<accession>U4TTK7</accession>
<dbReference type="HOGENOM" id="CLU_146644_0_0_9"/>
<proteinExistence type="predicted"/>
<name>U4TTK7_9LACO</name>
<reference evidence="2" key="1">
    <citation type="journal article" date="2013" name="Genome Announc.">
        <title>Whole-Genome Sequencing of Lactobacillus shenzhenensis Strain LY-73T.</title>
        <authorList>
            <person name="Lin Z."/>
            <person name="Liu Z."/>
            <person name="Yang R."/>
            <person name="Zou Y."/>
            <person name="Wan D."/>
            <person name="Chen J."/>
            <person name="Guo M."/>
            <person name="Zhao J."/>
            <person name="Fang C."/>
            <person name="Yang R."/>
            <person name="Liu F."/>
        </authorList>
    </citation>
    <scope>NUCLEOTIDE SEQUENCE [LARGE SCALE GENOMIC DNA]</scope>
    <source>
        <strain evidence="2">LY-73</strain>
    </source>
</reference>
<dbReference type="EMBL" id="KI271582">
    <property type="protein sequence ID" value="ERL66750.1"/>
    <property type="molecule type" value="Genomic_DNA"/>
</dbReference>
<dbReference type="AlphaFoldDB" id="U4TTK7"/>
<dbReference type="eggNOG" id="ENOG5030AQG">
    <property type="taxonomic scope" value="Bacteria"/>
</dbReference>
<protein>
    <submittedName>
        <fullName evidence="1">Uncharacterized protein</fullName>
    </submittedName>
</protein>
<evidence type="ECO:0000313" key="1">
    <source>
        <dbReference type="EMBL" id="ERL66750.1"/>
    </source>
</evidence>
<evidence type="ECO:0000313" key="2">
    <source>
        <dbReference type="Proteomes" id="UP000030647"/>
    </source>
</evidence>
<keyword evidence="2" id="KW-1185">Reference proteome</keyword>
<dbReference type="Proteomes" id="UP000030647">
    <property type="component" value="Unassembled WGS sequence"/>
</dbReference>
<dbReference type="STRING" id="1231336.L248_0429"/>